<feature type="region of interest" description="Disordered" evidence="2">
    <location>
        <begin position="1"/>
        <end position="49"/>
    </location>
</feature>
<dbReference type="Proteomes" id="UP000054516">
    <property type="component" value="Unassembled WGS sequence"/>
</dbReference>
<evidence type="ECO:0000256" key="1">
    <source>
        <dbReference type="SAM" id="Coils"/>
    </source>
</evidence>
<sequence>MEQVADSASPQSSLRLDTGVPTPVSGEASSPTYSGGIPPASRDYLGNLPGQLPAGARSVSAGYPIRVGSDFQSPSDEILGRLRRLEAELAEERQLNAHHRKSLEAELTNERDLHSQTKQELEQKAYALTETHKRWKDIVKEFNQFQAETQNFLQLDDQILVQKASQLRFNIRNVAIRHFGDDRVGPDTAALPESWEYIASLYPIDWQHFEALVYEPQKRGMIAQAVLWAYLTTDIFSQFRWAGNNVAGAFHHFRELIDPVGDSGWLKTMSKGQQEEGRKYSMWKANTTTLLVGSMGLDDDAGRNLRWTFAGEKAAQVASKLRCLTSTRTEPLTAVIQEIIVEALELDLQISRQVARVDWVSSQHVDTWHFDPDSMEPEGNPDIYLNLILAPGLVKRGKSNGEDFGTIVTLLKMQAACGPVDICARDGSRGVQLRR</sequence>
<proteinExistence type="predicted"/>
<name>A0A1W2TF90_ROSNE</name>
<dbReference type="OrthoDB" id="5213630at2759"/>
<feature type="coiled-coil region" evidence="1">
    <location>
        <begin position="75"/>
        <end position="124"/>
    </location>
</feature>
<reference evidence="3" key="1">
    <citation type="submission" date="2016-03" db="EMBL/GenBank/DDBJ databases">
        <title>Draft genome sequence of Rosellinia necatrix.</title>
        <authorList>
            <person name="Kanematsu S."/>
        </authorList>
    </citation>
    <scope>NUCLEOTIDE SEQUENCE [LARGE SCALE GENOMIC DNA]</scope>
    <source>
        <strain evidence="3">W97</strain>
    </source>
</reference>
<organism evidence="3">
    <name type="scientific">Rosellinia necatrix</name>
    <name type="common">White root-rot fungus</name>
    <dbReference type="NCBI Taxonomy" id="77044"/>
    <lineage>
        <taxon>Eukaryota</taxon>
        <taxon>Fungi</taxon>
        <taxon>Dikarya</taxon>
        <taxon>Ascomycota</taxon>
        <taxon>Pezizomycotina</taxon>
        <taxon>Sordariomycetes</taxon>
        <taxon>Xylariomycetidae</taxon>
        <taxon>Xylariales</taxon>
        <taxon>Xylariaceae</taxon>
        <taxon>Rosellinia</taxon>
    </lineage>
</organism>
<evidence type="ECO:0000313" key="3">
    <source>
        <dbReference type="EMBL" id="GAP86711.1"/>
    </source>
</evidence>
<protein>
    <submittedName>
        <fullName evidence="3">Uncharacterized protein</fullName>
    </submittedName>
</protein>
<keyword evidence="1" id="KW-0175">Coiled coil</keyword>
<evidence type="ECO:0000256" key="2">
    <source>
        <dbReference type="SAM" id="MobiDB-lite"/>
    </source>
</evidence>
<feature type="compositionally biased region" description="Polar residues" evidence="2">
    <location>
        <begin position="1"/>
        <end position="15"/>
    </location>
</feature>
<evidence type="ECO:0000313" key="4">
    <source>
        <dbReference type="Proteomes" id="UP000054516"/>
    </source>
</evidence>
<dbReference type="EMBL" id="DF977465">
    <property type="protein sequence ID" value="GAP86711.1"/>
    <property type="molecule type" value="Genomic_DNA"/>
</dbReference>
<keyword evidence="4" id="KW-1185">Reference proteome</keyword>
<gene>
    <name evidence="3" type="ORF">SAMD00023353_2000130</name>
</gene>
<dbReference type="AlphaFoldDB" id="A0A1W2TF90"/>
<accession>A0A1W2TF90</accession>
<dbReference type="STRING" id="77044.A0A1W2TF90"/>